<dbReference type="Gene3D" id="3.40.190.10">
    <property type="entry name" value="Periplasmic binding protein-like II"/>
    <property type="match status" value="2"/>
</dbReference>
<evidence type="ECO:0000259" key="2">
    <source>
        <dbReference type="Pfam" id="PF09084"/>
    </source>
</evidence>
<gene>
    <name evidence="3" type="ORF">RRH01S_27_00200</name>
</gene>
<dbReference type="PANTHER" id="PTHR31528:SF3">
    <property type="entry name" value="THIAMINE BIOSYNTHESIS PROTEIN HI_0357-RELATED"/>
    <property type="match status" value="1"/>
</dbReference>
<dbReference type="SUPFAM" id="SSF53850">
    <property type="entry name" value="Periplasmic binding protein-like II"/>
    <property type="match status" value="1"/>
</dbReference>
<feature type="domain" description="SsuA/THI5-like" evidence="2">
    <location>
        <begin position="39"/>
        <end position="247"/>
    </location>
</feature>
<evidence type="ECO:0000313" key="4">
    <source>
        <dbReference type="Proteomes" id="UP000026941"/>
    </source>
</evidence>
<dbReference type="InterPro" id="IPR027939">
    <property type="entry name" value="NMT1/THI5"/>
</dbReference>
<protein>
    <submittedName>
        <fullName evidence="3">ABC transporter substrate-binding protein</fullName>
    </submittedName>
</protein>
<dbReference type="GO" id="GO:0009228">
    <property type="term" value="P:thiamine biosynthetic process"/>
    <property type="evidence" value="ECO:0007669"/>
    <property type="project" value="InterPro"/>
</dbReference>
<dbReference type="AlphaFoldDB" id="A0AA87U845"/>
<organism evidence="3 4">
    <name type="scientific">Rhizobium rhizogenes NBRC 13257</name>
    <dbReference type="NCBI Taxonomy" id="1220581"/>
    <lineage>
        <taxon>Bacteria</taxon>
        <taxon>Pseudomonadati</taxon>
        <taxon>Pseudomonadota</taxon>
        <taxon>Alphaproteobacteria</taxon>
        <taxon>Hyphomicrobiales</taxon>
        <taxon>Rhizobiaceae</taxon>
        <taxon>Rhizobium/Agrobacterium group</taxon>
        <taxon>Rhizobium</taxon>
    </lineage>
</organism>
<dbReference type="PANTHER" id="PTHR31528">
    <property type="entry name" value="4-AMINO-5-HYDROXYMETHYL-2-METHYLPYRIMIDINE PHOSPHATE SYNTHASE THI11-RELATED"/>
    <property type="match status" value="1"/>
</dbReference>
<accession>A0AA87U845</accession>
<dbReference type="Proteomes" id="UP000026941">
    <property type="component" value="Unassembled WGS sequence"/>
</dbReference>
<sequence length="324" mass="34421">MRLGAKTLSAALTLTAVIALSAPALAADKVSLRLPWLLNVQSAGYVMAKEKGFYADAGLDVDIMPGGPNLNSTALVASGANTFGTNDVGQILLGDANGMDLVMVAACFQRHPAGVVSLEKNGIRKPTDLIGKTLAYNEGGPWTLTKAMLAKAGVPLEKIKLVVSPSDQLLVNGSVDAKTDFVINEAVALDLQGHKTSALLPSDFGVSTYAEVIFAARRTVEGSPDLVKRFVAATQRGYDYAYTHKDETVKAIVSLNNQLDPVQQARQLELQESYVYTDFSRAKGVCAFDGTVIGETEETLRDFGGLKTGVDVSKTYSTEFVPAK</sequence>
<dbReference type="EMBL" id="BAYX01000027">
    <property type="protein sequence ID" value="GAJ96894.1"/>
    <property type="molecule type" value="Genomic_DNA"/>
</dbReference>
<reference evidence="3 4" key="1">
    <citation type="submission" date="2014-05" db="EMBL/GenBank/DDBJ databases">
        <title>Whole genome shotgun sequence of Rhizobium rhizogenes NBRC 13257.</title>
        <authorList>
            <person name="Katano-Makiyama Y."/>
            <person name="Hosoyama A."/>
            <person name="Hashimoto M."/>
            <person name="Hosoyama Y."/>
            <person name="Noguchi M."/>
            <person name="Tsuchikane K."/>
            <person name="Kimura A."/>
            <person name="Ohji S."/>
            <person name="Ichikawa N."/>
            <person name="Yamazoe A."/>
            <person name="Fujita N."/>
        </authorList>
    </citation>
    <scope>NUCLEOTIDE SEQUENCE [LARGE SCALE GENOMIC DNA]</scope>
    <source>
        <strain evidence="3 4">NBRC 13257</strain>
    </source>
</reference>
<feature type="chain" id="PRO_5041694612" evidence="1">
    <location>
        <begin position="27"/>
        <end position="324"/>
    </location>
</feature>
<proteinExistence type="predicted"/>
<evidence type="ECO:0000313" key="3">
    <source>
        <dbReference type="EMBL" id="GAJ96894.1"/>
    </source>
</evidence>
<keyword evidence="1" id="KW-0732">Signal</keyword>
<evidence type="ECO:0000256" key="1">
    <source>
        <dbReference type="SAM" id="SignalP"/>
    </source>
</evidence>
<feature type="signal peptide" evidence="1">
    <location>
        <begin position="1"/>
        <end position="26"/>
    </location>
</feature>
<dbReference type="RefSeq" id="WP_015918077.1">
    <property type="nucleotide sequence ID" value="NZ_BAYX01000027.1"/>
</dbReference>
<dbReference type="GeneID" id="86851716"/>
<dbReference type="Pfam" id="PF09084">
    <property type="entry name" value="NMT1"/>
    <property type="match status" value="1"/>
</dbReference>
<comment type="caution">
    <text evidence="3">The sequence shown here is derived from an EMBL/GenBank/DDBJ whole genome shotgun (WGS) entry which is preliminary data.</text>
</comment>
<dbReference type="InterPro" id="IPR015168">
    <property type="entry name" value="SsuA/THI5"/>
</dbReference>
<name>A0AA87U845_RHIRH</name>